<organism evidence="10">
    <name type="scientific">Micromonas pusilla</name>
    <name type="common">Picoplanktonic green alga</name>
    <name type="synonym">Chromulina pusilla</name>
    <dbReference type="NCBI Taxonomy" id="38833"/>
    <lineage>
        <taxon>Eukaryota</taxon>
        <taxon>Viridiplantae</taxon>
        <taxon>Chlorophyta</taxon>
        <taxon>Mamiellophyceae</taxon>
        <taxon>Mamiellales</taxon>
        <taxon>Mamiellaceae</taxon>
        <taxon>Micromonas</taxon>
    </lineage>
</organism>
<feature type="region of interest" description="Disordered" evidence="9">
    <location>
        <begin position="610"/>
        <end position="716"/>
    </location>
</feature>
<evidence type="ECO:0000256" key="7">
    <source>
        <dbReference type="ARBA" id="ARBA00023136"/>
    </source>
</evidence>
<evidence type="ECO:0000256" key="1">
    <source>
        <dbReference type="ARBA" id="ARBA00004477"/>
    </source>
</evidence>
<evidence type="ECO:0000256" key="5">
    <source>
        <dbReference type="ARBA" id="ARBA00022824"/>
    </source>
</evidence>
<keyword evidence="5 8" id="KW-0256">Endoplasmic reticulum</keyword>
<dbReference type="EC" id="2.4.1.-" evidence="8"/>
<gene>
    <name evidence="10" type="ORF">MSP1404_LOCUS2383</name>
</gene>
<dbReference type="PANTHER" id="PTHR22760">
    <property type="entry name" value="GLYCOSYLTRANSFERASE"/>
    <property type="match status" value="1"/>
</dbReference>
<comment type="subcellular location">
    <subcellularLocation>
        <location evidence="1 8">Endoplasmic reticulum membrane</location>
        <topology evidence="1 8">Multi-pass membrane protein</topology>
    </subcellularLocation>
</comment>
<comment type="similarity">
    <text evidence="8">Belongs to the glycosyltransferase 22 family.</text>
</comment>
<evidence type="ECO:0000256" key="2">
    <source>
        <dbReference type="ARBA" id="ARBA00022676"/>
    </source>
</evidence>
<evidence type="ECO:0000256" key="3">
    <source>
        <dbReference type="ARBA" id="ARBA00022679"/>
    </source>
</evidence>
<keyword evidence="6" id="KW-1133">Transmembrane helix</keyword>
<keyword evidence="7" id="KW-0472">Membrane</keyword>
<evidence type="ECO:0000313" key="10">
    <source>
        <dbReference type="EMBL" id="CAD8579922.1"/>
    </source>
</evidence>
<feature type="compositionally biased region" description="Basic and acidic residues" evidence="9">
    <location>
        <begin position="610"/>
        <end position="655"/>
    </location>
</feature>
<evidence type="ECO:0000256" key="8">
    <source>
        <dbReference type="RuleBase" id="RU363075"/>
    </source>
</evidence>
<evidence type="ECO:0000256" key="9">
    <source>
        <dbReference type="SAM" id="MobiDB-lite"/>
    </source>
</evidence>
<proteinExistence type="inferred from homology"/>
<dbReference type="GO" id="GO:0006506">
    <property type="term" value="P:GPI anchor biosynthetic process"/>
    <property type="evidence" value="ECO:0007669"/>
    <property type="project" value="TreeGrafter"/>
</dbReference>
<evidence type="ECO:0000256" key="4">
    <source>
        <dbReference type="ARBA" id="ARBA00022692"/>
    </source>
</evidence>
<dbReference type="EMBL" id="HBEV01003147">
    <property type="protein sequence ID" value="CAD8579922.1"/>
    <property type="molecule type" value="Transcribed_RNA"/>
</dbReference>
<name>A0A7S0PMV4_MICPS</name>
<dbReference type="InterPro" id="IPR005599">
    <property type="entry name" value="GPI_mannosylTrfase"/>
</dbReference>
<dbReference type="GO" id="GO:0005789">
    <property type="term" value="C:endoplasmic reticulum membrane"/>
    <property type="evidence" value="ECO:0007669"/>
    <property type="project" value="UniProtKB-SubCell"/>
</dbReference>
<feature type="compositionally biased region" description="Basic and acidic residues" evidence="9">
    <location>
        <begin position="670"/>
        <end position="696"/>
    </location>
</feature>
<keyword evidence="3" id="KW-0808">Transferase</keyword>
<reference evidence="10" key="1">
    <citation type="submission" date="2021-01" db="EMBL/GenBank/DDBJ databases">
        <authorList>
            <person name="Corre E."/>
            <person name="Pelletier E."/>
            <person name="Niang G."/>
            <person name="Scheremetjew M."/>
            <person name="Finn R."/>
            <person name="Kale V."/>
            <person name="Holt S."/>
            <person name="Cochrane G."/>
            <person name="Meng A."/>
            <person name="Brown T."/>
            <person name="Cohen L."/>
        </authorList>
    </citation>
    <scope>NUCLEOTIDE SEQUENCE</scope>
    <source>
        <strain evidence="10">CCMP494</strain>
    </source>
</reference>
<dbReference type="PANTHER" id="PTHR22760:SF4">
    <property type="entry name" value="GPI MANNOSYLTRANSFERASE 3"/>
    <property type="match status" value="1"/>
</dbReference>
<dbReference type="GO" id="GO:0000026">
    <property type="term" value="F:alpha-1,2-mannosyltransferase activity"/>
    <property type="evidence" value="ECO:0007669"/>
    <property type="project" value="TreeGrafter"/>
</dbReference>
<dbReference type="Pfam" id="PF03901">
    <property type="entry name" value="Glyco_transf_22"/>
    <property type="match status" value="1"/>
</dbReference>
<sequence>MAKAAKKAETKAETTDLRTVFAACVLFRVVNALCVRTFFSADEYWQSIEVAHKLVFGYGHLTWEWTHGLRGYLHPLIFAIPYKIAQTIGLDSTAVTVWSPRIMQAVIAAAGDVHVYKLAHRWFAGAKRKAKDEKSEGAASPDAAARWALFCSLACWFNFFCAVRTFSNCTEAALTVAALAYWPWTGAASDNDDADKNVNRPLSLALAAVACVVRPAAALYWLPMFVEESVKSVSRVRFILKEALPIGAAALAISTCVDRVFYGRWEIVPWNFFRFNALDGGGALYGSHPWHWNLTQGYPAIATVFLPLAAMACLDKKRWAPLAVVGWTVLGYSVPAHKEFRFLLPALAPTLAAAGAQLASFSGRKRVAAVALILLTQIPAALYLSLRHQSGTVSVMSVLTAAVDAGETHSAGILSLTPCHQHPWTTHVHRPNVDMRFLRCDPPGFGTPKGELDEADKFKADAGAFLRFNFGKGWAKPDGSLADAAAWREILGVDQVGWDRGIPKPGDIEPNLHRKDAIKAWNTALKVPSHVVMFDGAYALDGVAEWLRSWGFSKTADLRHADVPVDREIQSRVWVFSRPDTDPDHFEIAAVAEETGMTWEQAEKATLRLREATKRRDREETMTHEERLALHEQMARERREREEKRAAELKRRSEEAAAAAARAADPDAIIEERRRKEEEERLRAEENERRRLLGEDDRPDEELTPQERLDRMIRQAAANIERAEAAAAKEAEGKKDEL</sequence>
<dbReference type="AlphaFoldDB" id="A0A7S0PMV4"/>
<keyword evidence="4" id="KW-0812">Transmembrane</keyword>
<keyword evidence="2 8" id="KW-0328">Glycosyltransferase</keyword>
<accession>A0A7S0PMV4</accession>
<protein>
    <recommendedName>
        <fullName evidence="8">Mannosyltransferase</fullName>
        <ecNumber evidence="8">2.4.1.-</ecNumber>
    </recommendedName>
</protein>
<evidence type="ECO:0000256" key="6">
    <source>
        <dbReference type="ARBA" id="ARBA00022989"/>
    </source>
</evidence>